<dbReference type="EMBL" id="KN846962">
    <property type="protein sequence ID" value="KIW63128.1"/>
    <property type="molecule type" value="Genomic_DNA"/>
</dbReference>
<dbReference type="AlphaFoldDB" id="A0A0D2F5G2"/>
<organism evidence="2 3">
    <name type="scientific">Phialophora macrospora</name>
    <dbReference type="NCBI Taxonomy" id="1851006"/>
    <lineage>
        <taxon>Eukaryota</taxon>
        <taxon>Fungi</taxon>
        <taxon>Dikarya</taxon>
        <taxon>Ascomycota</taxon>
        <taxon>Pezizomycotina</taxon>
        <taxon>Eurotiomycetes</taxon>
        <taxon>Chaetothyriomycetidae</taxon>
        <taxon>Chaetothyriales</taxon>
        <taxon>Herpotrichiellaceae</taxon>
        <taxon>Phialophora</taxon>
    </lineage>
</organism>
<sequence>MNKEMRSFTSDPRDRMKRTAWRDVVETVCAVDDERRRDAGESRRNTSSTTDTSIWEGTLLYWQVRLASVGKALLREWLIYRLTCWPYFNRVGATYERAGSQGKPKCPFSANQDTVCSNSGKAHT</sequence>
<protein>
    <submittedName>
        <fullName evidence="2">Uncharacterized protein</fullName>
    </submittedName>
</protein>
<accession>A0A0D2F5G2</accession>
<evidence type="ECO:0000313" key="3">
    <source>
        <dbReference type="Proteomes" id="UP000054266"/>
    </source>
</evidence>
<evidence type="ECO:0000256" key="1">
    <source>
        <dbReference type="SAM" id="MobiDB-lite"/>
    </source>
</evidence>
<dbReference type="Proteomes" id="UP000054266">
    <property type="component" value="Unassembled WGS sequence"/>
</dbReference>
<reference evidence="2 3" key="1">
    <citation type="submission" date="2015-01" db="EMBL/GenBank/DDBJ databases">
        <title>The Genome Sequence of Capronia semiimmersa CBS27337.</title>
        <authorList>
            <consortium name="The Broad Institute Genomics Platform"/>
            <person name="Cuomo C."/>
            <person name="de Hoog S."/>
            <person name="Gorbushina A."/>
            <person name="Stielow B."/>
            <person name="Teixiera M."/>
            <person name="Abouelleil A."/>
            <person name="Chapman S.B."/>
            <person name="Priest M."/>
            <person name="Young S.K."/>
            <person name="Wortman J."/>
            <person name="Nusbaum C."/>
            <person name="Birren B."/>
        </authorList>
    </citation>
    <scope>NUCLEOTIDE SEQUENCE [LARGE SCALE GENOMIC DNA]</scope>
    <source>
        <strain evidence="2 3">CBS 27337</strain>
    </source>
</reference>
<keyword evidence="3" id="KW-1185">Reference proteome</keyword>
<gene>
    <name evidence="2" type="ORF">PV04_10003</name>
</gene>
<dbReference type="HOGENOM" id="CLU_2003637_0_0_1"/>
<evidence type="ECO:0000313" key="2">
    <source>
        <dbReference type="EMBL" id="KIW63128.1"/>
    </source>
</evidence>
<name>A0A0D2F5G2_9EURO</name>
<proteinExistence type="predicted"/>
<feature type="compositionally biased region" description="Polar residues" evidence="1">
    <location>
        <begin position="109"/>
        <end position="124"/>
    </location>
</feature>
<feature type="region of interest" description="Disordered" evidence="1">
    <location>
        <begin position="97"/>
        <end position="124"/>
    </location>
</feature>